<evidence type="ECO:0008006" key="3">
    <source>
        <dbReference type="Google" id="ProtNLM"/>
    </source>
</evidence>
<gene>
    <name evidence="1" type="ORF">LTRI10_LOCUS8144</name>
</gene>
<organism evidence="1 2">
    <name type="scientific">Linum trigynum</name>
    <dbReference type="NCBI Taxonomy" id="586398"/>
    <lineage>
        <taxon>Eukaryota</taxon>
        <taxon>Viridiplantae</taxon>
        <taxon>Streptophyta</taxon>
        <taxon>Embryophyta</taxon>
        <taxon>Tracheophyta</taxon>
        <taxon>Spermatophyta</taxon>
        <taxon>Magnoliopsida</taxon>
        <taxon>eudicotyledons</taxon>
        <taxon>Gunneridae</taxon>
        <taxon>Pentapetalae</taxon>
        <taxon>rosids</taxon>
        <taxon>fabids</taxon>
        <taxon>Malpighiales</taxon>
        <taxon>Linaceae</taxon>
        <taxon>Linum</taxon>
    </lineage>
</organism>
<name>A0AAV2CY02_9ROSI</name>
<sequence length="99" mass="11227">MTGLSPASASYSASTNPPWFDGTDYTVWKKIMRIDLCGIDGDIWKIVRKGPIPMDEEDEEKWEDEQMISSQLDSRAMHILFSALCPEERSQVAQCEIAK</sequence>
<evidence type="ECO:0000313" key="1">
    <source>
        <dbReference type="EMBL" id="CAL1360728.1"/>
    </source>
</evidence>
<dbReference type="AlphaFoldDB" id="A0AAV2CY02"/>
<accession>A0AAV2CY02</accession>
<proteinExistence type="predicted"/>
<evidence type="ECO:0000313" key="2">
    <source>
        <dbReference type="Proteomes" id="UP001497516"/>
    </source>
</evidence>
<dbReference type="EMBL" id="OZ034814">
    <property type="protein sequence ID" value="CAL1360728.1"/>
    <property type="molecule type" value="Genomic_DNA"/>
</dbReference>
<protein>
    <recommendedName>
        <fullName evidence="3">DUF4219 domain-containing protein</fullName>
    </recommendedName>
</protein>
<dbReference type="Proteomes" id="UP001497516">
    <property type="component" value="Chromosome 10"/>
</dbReference>
<reference evidence="1 2" key="1">
    <citation type="submission" date="2024-04" db="EMBL/GenBank/DDBJ databases">
        <authorList>
            <person name="Fracassetti M."/>
        </authorList>
    </citation>
    <scope>NUCLEOTIDE SEQUENCE [LARGE SCALE GENOMIC DNA]</scope>
</reference>
<keyword evidence="2" id="KW-1185">Reference proteome</keyword>